<accession>A0A3D9SNL8</accession>
<proteinExistence type="predicted"/>
<sequence length="636" mass="68802">MTAGTRRWLTVLIALVTLVGGVGTATVSYAAAAPVIGRTVVVIVGADRHVSVTLSAEQPVTEVSARFVEYDGQRVVTTVTDFALAEGTATGGVWRSGPLPPLEPLRYAISVQAKDAGGGHSEMPNAVALDNRHRTYFSGLSVDPAEASPNSTVTIRGRLLRSGDVPVPQATVRVRDAGVTTGEDGSFQHQLQVTDGGDTGPVQVAFYEDARHHRSDGSVNIPYRGATTRFSQFAVEDAVVAGDMVLRFRGRLVHVGDDGVERGVPKRWISVPFGSAVTNADGYFSGDATPRESMNVAATFFGDASYARAASAPIRVVRRPLKTRVSFKAPPGPFETGQRIEISGRLEYEGIDRRWRPLPGGTLSVHYYKHRTNAHLPAVNVVTAANGTYRTPYTVPASGNFEVYFSAPSNVWEGAWARGESYDVGDRTAFTVVTFSARQGARGRSLTVKGRLVRPRLTGPRHGVAYGAVSLQAFDNGYWRPVTSVKTDRDGRFTLSTMGPGRTWRVAYDGSSDNASVITPDLRAFSHTKAVDLRSRSRITGFNAGPEPVRRGGALTLAGRVERLNTNGHYARVTVQIYFLPRGSKKWRRVTTVTGHWKGTFRKAVTATQDGTWQARFLANDTYLGATSPGDYVDVR</sequence>
<evidence type="ECO:0000313" key="2">
    <source>
        <dbReference type="Proteomes" id="UP000256661"/>
    </source>
</evidence>
<dbReference type="EMBL" id="QTTT01000001">
    <property type="protein sequence ID" value="REE97478.1"/>
    <property type="molecule type" value="Genomic_DNA"/>
</dbReference>
<reference evidence="1 2" key="1">
    <citation type="submission" date="2018-08" db="EMBL/GenBank/DDBJ databases">
        <title>Sequencing the genomes of 1000 actinobacteria strains.</title>
        <authorList>
            <person name="Klenk H.-P."/>
        </authorList>
    </citation>
    <scope>NUCLEOTIDE SEQUENCE [LARGE SCALE GENOMIC DNA]</scope>
    <source>
        <strain evidence="1 2">DSM 43927</strain>
    </source>
</reference>
<evidence type="ECO:0000313" key="1">
    <source>
        <dbReference type="EMBL" id="REE97478.1"/>
    </source>
</evidence>
<dbReference type="RefSeq" id="WP_116022969.1">
    <property type="nucleotide sequence ID" value="NZ_QTTT01000001.1"/>
</dbReference>
<comment type="caution">
    <text evidence="1">The sequence shown here is derived from an EMBL/GenBank/DDBJ whole genome shotgun (WGS) entry which is preliminary data.</text>
</comment>
<dbReference type="AlphaFoldDB" id="A0A3D9SNL8"/>
<evidence type="ECO:0008006" key="3">
    <source>
        <dbReference type="Google" id="ProtNLM"/>
    </source>
</evidence>
<organism evidence="1 2">
    <name type="scientific">Thermomonospora umbrina</name>
    <dbReference type="NCBI Taxonomy" id="111806"/>
    <lineage>
        <taxon>Bacteria</taxon>
        <taxon>Bacillati</taxon>
        <taxon>Actinomycetota</taxon>
        <taxon>Actinomycetes</taxon>
        <taxon>Streptosporangiales</taxon>
        <taxon>Thermomonosporaceae</taxon>
        <taxon>Thermomonospora</taxon>
    </lineage>
</organism>
<protein>
    <recommendedName>
        <fullName evidence="3">Carboxypeptidase regulatory-like domain-containing protein</fullName>
    </recommendedName>
</protein>
<dbReference type="OrthoDB" id="3447380at2"/>
<name>A0A3D9SNL8_9ACTN</name>
<dbReference type="Proteomes" id="UP000256661">
    <property type="component" value="Unassembled WGS sequence"/>
</dbReference>
<keyword evidence="2" id="KW-1185">Reference proteome</keyword>
<gene>
    <name evidence="1" type="ORF">DFJ69_2951</name>
</gene>